<keyword evidence="4" id="KW-0804">Transcription</keyword>
<organism evidence="6 7">
    <name type="scientific">Leminorella richardii</name>
    <dbReference type="NCBI Taxonomy" id="158841"/>
    <lineage>
        <taxon>Bacteria</taxon>
        <taxon>Pseudomonadati</taxon>
        <taxon>Pseudomonadota</taxon>
        <taxon>Gammaproteobacteria</taxon>
        <taxon>Enterobacterales</taxon>
        <taxon>Budviciaceae</taxon>
        <taxon>Leminorella</taxon>
    </lineage>
</organism>
<dbReference type="KEGG" id="lri:NCTC12151_02703"/>
<dbReference type="Pfam" id="PF03466">
    <property type="entry name" value="LysR_substrate"/>
    <property type="match status" value="1"/>
</dbReference>
<dbReference type="InterPro" id="IPR036390">
    <property type="entry name" value="WH_DNA-bd_sf"/>
</dbReference>
<dbReference type="AlphaFoldDB" id="A0A2X4VBT7"/>
<evidence type="ECO:0000313" key="7">
    <source>
        <dbReference type="Proteomes" id="UP000249005"/>
    </source>
</evidence>
<reference evidence="6 7" key="1">
    <citation type="submission" date="2018-06" db="EMBL/GenBank/DDBJ databases">
        <authorList>
            <consortium name="Pathogen Informatics"/>
            <person name="Doyle S."/>
        </authorList>
    </citation>
    <scope>NUCLEOTIDE SEQUENCE [LARGE SCALE GENOMIC DNA]</scope>
    <source>
        <strain evidence="6 7">NCTC12151</strain>
    </source>
</reference>
<dbReference type="CDD" id="cd08422">
    <property type="entry name" value="PBP2_CrgA_like"/>
    <property type="match status" value="1"/>
</dbReference>
<evidence type="ECO:0000256" key="1">
    <source>
        <dbReference type="ARBA" id="ARBA00009437"/>
    </source>
</evidence>
<evidence type="ECO:0000256" key="2">
    <source>
        <dbReference type="ARBA" id="ARBA00023015"/>
    </source>
</evidence>
<dbReference type="InterPro" id="IPR058163">
    <property type="entry name" value="LysR-type_TF_proteobact-type"/>
</dbReference>
<dbReference type="Proteomes" id="UP000249005">
    <property type="component" value="Chromosome 1"/>
</dbReference>
<dbReference type="OrthoDB" id="6428912at2"/>
<keyword evidence="7" id="KW-1185">Reference proteome</keyword>
<dbReference type="SUPFAM" id="SSF53850">
    <property type="entry name" value="Periplasmic binding protein-like II"/>
    <property type="match status" value="1"/>
</dbReference>
<dbReference type="InterPro" id="IPR005119">
    <property type="entry name" value="LysR_subst-bd"/>
</dbReference>
<dbReference type="InterPro" id="IPR000847">
    <property type="entry name" value="LysR_HTH_N"/>
</dbReference>
<evidence type="ECO:0000256" key="3">
    <source>
        <dbReference type="ARBA" id="ARBA00023125"/>
    </source>
</evidence>
<feature type="domain" description="HTH lysR-type" evidence="5">
    <location>
        <begin position="1"/>
        <end position="60"/>
    </location>
</feature>
<name>A0A2X4VBT7_9GAMM</name>
<dbReference type="Gene3D" id="1.10.10.10">
    <property type="entry name" value="Winged helix-like DNA-binding domain superfamily/Winged helix DNA-binding domain"/>
    <property type="match status" value="1"/>
</dbReference>
<protein>
    <submittedName>
        <fullName evidence="6">D-malate degradation protein R</fullName>
    </submittedName>
</protein>
<evidence type="ECO:0000259" key="5">
    <source>
        <dbReference type="PROSITE" id="PS50931"/>
    </source>
</evidence>
<keyword evidence="3" id="KW-0238">DNA-binding</keyword>
<dbReference type="EMBL" id="LS483470">
    <property type="protein sequence ID" value="SQI42750.1"/>
    <property type="molecule type" value="Genomic_DNA"/>
</dbReference>
<dbReference type="Gene3D" id="3.40.190.290">
    <property type="match status" value="1"/>
</dbReference>
<comment type="similarity">
    <text evidence="1">Belongs to the LysR transcriptional regulatory family.</text>
</comment>
<dbReference type="PROSITE" id="PS50931">
    <property type="entry name" value="HTH_LYSR"/>
    <property type="match status" value="1"/>
</dbReference>
<dbReference type="GO" id="GO:0006351">
    <property type="term" value="P:DNA-templated transcription"/>
    <property type="evidence" value="ECO:0007669"/>
    <property type="project" value="TreeGrafter"/>
</dbReference>
<dbReference type="FunFam" id="1.10.10.10:FF:000001">
    <property type="entry name" value="LysR family transcriptional regulator"/>
    <property type="match status" value="1"/>
</dbReference>
<gene>
    <name evidence="6" type="primary">dmlR_12</name>
    <name evidence="6" type="ORF">NCTC12151_02703</name>
</gene>
<proteinExistence type="inferred from homology"/>
<evidence type="ECO:0000313" key="6">
    <source>
        <dbReference type="EMBL" id="SQI42750.1"/>
    </source>
</evidence>
<evidence type="ECO:0000256" key="4">
    <source>
        <dbReference type="ARBA" id="ARBA00023163"/>
    </source>
</evidence>
<sequence length="299" mass="33306">MFKQLQDMALFTVVVEAGSFTVAAKRVGLPKSSVSQRISHLEQQLGLRLLMRTTRQLSLTFAGERYLIHCREMLQAAERAERSLEELKASVSGRLRITAPAGLAVTLLAPIVTDFQEQYPEVSIEVYVSDTVTDLVAAGFDIGIRTGKPRDSSLIGRFLGHYPRRLVASEGYLSQRDEIIHPSQLASYSCITHRAWSECTLRKGKSVFHWSASSRHITDNLLYARQCAISGGGIALLPAFLATDGIEQGLLVPVLEDWQAESNELYLVYPERKLNTSAQERLIETVMRHPLVAAHSTKR</sequence>
<dbReference type="Pfam" id="PF00126">
    <property type="entry name" value="HTH_1"/>
    <property type="match status" value="1"/>
</dbReference>
<dbReference type="SUPFAM" id="SSF46785">
    <property type="entry name" value="Winged helix' DNA-binding domain"/>
    <property type="match status" value="1"/>
</dbReference>
<dbReference type="RefSeq" id="WP_111741107.1">
    <property type="nucleotide sequence ID" value="NZ_LR698987.1"/>
</dbReference>
<accession>A0A2X4VBT7</accession>
<dbReference type="InterPro" id="IPR036388">
    <property type="entry name" value="WH-like_DNA-bd_sf"/>
</dbReference>
<dbReference type="PANTHER" id="PTHR30537">
    <property type="entry name" value="HTH-TYPE TRANSCRIPTIONAL REGULATOR"/>
    <property type="match status" value="1"/>
</dbReference>
<dbReference type="PANTHER" id="PTHR30537:SF5">
    <property type="entry name" value="HTH-TYPE TRANSCRIPTIONAL ACTIVATOR TTDR-RELATED"/>
    <property type="match status" value="1"/>
</dbReference>
<keyword evidence="2" id="KW-0805">Transcription regulation</keyword>
<dbReference type="GO" id="GO:0043565">
    <property type="term" value="F:sequence-specific DNA binding"/>
    <property type="evidence" value="ECO:0007669"/>
    <property type="project" value="TreeGrafter"/>
</dbReference>
<dbReference type="GO" id="GO:0003700">
    <property type="term" value="F:DNA-binding transcription factor activity"/>
    <property type="evidence" value="ECO:0007669"/>
    <property type="project" value="InterPro"/>
</dbReference>